<reference evidence="2 3" key="1">
    <citation type="submission" date="2018-03" db="EMBL/GenBank/DDBJ databases">
        <title>The ancient ancestry and fast evolution of plastids.</title>
        <authorList>
            <person name="Moore K.R."/>
            <person name="Magnabosco C."/>
            <person name="Momper L."/>
            <person name="Gold D.A."/>
            <person name="Bosak T."/>
            <person name="Fournier G.P."/>
        </authorList>
    </citation>
    <scope>NUCLEOTIDE SEQUENCE [LARGE SCALE GENOMIC DNA]</scope>
    <source>
        <strain evidence="2 3">CCALA 037</strain>
    </source>
</reference>
<proteinExistence type="predicted"/>
<name>A0A2T1GJX4_9CYAN</name>
<feature type="transmembrane region" description="Helical" evidence="1">
    <location>
        <begin position="44"/>
        <end position="63"/>
    </location>
</feature>
<dbReference type="Proteomes" id="UP000238937">
    <property type="component" value="Unassembled WGS sequence"/>
</dbReference>
<accession>A0A2T1GJX4</accession>
<sequence length="154" mass="17763">MTQHHPLTIAQLKAKLLSIRQPHREHSQGLNASEKLALVITQRVGTIGFFFIILIWTVVWIGWNTIAPISLRFDPFPAFVLWLFLSNLIQIMLMPLIMVGQNVQSKFDGIKSQADYEVNIKAEQEIETILQHLENHQLALDEIKELLKSRKMPE</sequence>
<dbReference type="InterPro" id="IPR010406">
    <property type="entry name" value="DUF1003"/>
</dbReference>
<protein>
    <submittedName>
        <fullName evidence="2">DUF1003 domain-containing protein</fullName>
    </submittedName>
</protein>
<dbReference type="EMBL" id="PVWO01000047">
    <property type="protein sequence ID" value="PSB58127.1"/>
    <property type="molecule type" value="Genomic_DNA"/>
</dbReference>
<comment type="caution">
    <text evidence="2">The sequence shown here is derived from an EMBL/GenBank/DDBJ whole genome shotgun (WGS) entry which is preliminary data.</text>
</comment>
<keyword evidence="1" id="KW-1133">Transmembrane helix</keyword>
<evidence type="ECO:0000313" key="3">
    <source>
        <dbReference type="Proteomes" id="UP000238937"/>
    </source>
</evidence>
<evidence type="ECO:0000313" key="2">
    <source>
        <dbReference type="EMBL" id="PSB58127.1"/>
    </source>
</evidence>
<organism evidence="2 3">
    <name type="scientific">Chamaesiphon polymorphus CCALA 037</name>
    <dbReference type="NCBI Taxonomy" id="2107692"/>
    <lineage>
        <taxon>Bacteria</taxon>
        <taxon>Bacillati</taxon>
        <taxon>Cyanobacteriota</taxon>
        <taxon>Cyanophyceae</taxon>
        <taxon>Gomontiellales</taxon>
        <taxon>Chamaesiphonaceae</taxon>
        <taxon>Chamaesiphon</taxon>
    </lineage>
</organism>
<dbReference type="OrthoDB" id="9795736at2"/>
<dbReference type="Pfam" id="PF06210">
    <property type="entry name" value="DUF1003"/>
    <property type="match status" value="1"/>
</dbReference>
<dbReference type="AlphaFoldDB" id="A0A2T1GJX4"/>
<dbReference type="PANTHER" id="PTHR41386">
    <property type="entry name" value="INTEGRAL MEMBRANE PROTEIN-RELATED"/>
    <property type="match status" value="1"/>
</dbReference>
<dbReference type="PANTHER" id="PTHR41386:SF1">
    <property type="entry name" value="MEMBRANE PROTEIN"/>
    <property type="match status" value="1"/>
</dbReference>
<gene>
    <name evidence="2" type="ORF">C7B77_05930</name>
</gene>
<feature type="transmembrane region" description="Helical" evidence="1">
    <location>
        <begin position="75"/>
        <end position="97"/>
    </location>
</feature>
<keyword evidence="1" id="KW-0812">Transmembrane</keyword>
<keyword evidence="3" id="KW-1185">Reference proteome</keyword>
<evidence type="ECO:0000256" key="1">
    <source>
        <dbReference type="SAM" id="Phobius"/>
    </source>
</evidence>
<keyword evidence="1" id="KW-0472">Membrane</keyword>
<dbReference type="RefSeq" id="WP_106301444.1">
    <property type="nucleotide sequence ID" value="NZ_PVWO01000047.1"/>
</dbReference>